<feature type="repeat" description="WD" evidence="13">
    <location>
        <begin position="181"/>
        <end position="224"/>
    </location>
</feature>
<dbReference type="FunFam" id="2.130.10.10:FF:000008">
    <property type="entry name" value="Coatomer subunit beta"/>
    <property type="match status" value="1"/>
</dbReference>
<dbReference type="InterPro" id="IPR016453">
    <property type="entry name" value="COPB2"/>
</dbReference>
<dbReference type="GO" id="GO:0006888">
    <property type="term" value="P:endoplasmic reticulum to Golgi vesicle-mediated transport"/>
    <property type="evidence" value="ECO:0007669"/>
    <property type="project" value="TreeGrafter"/>
</dbReference>
<keyword evidence="3 12" id="KW-0813">Transport</keyword>
<evidence type="ECO:0000256" key="3">
    <source>
        <dbReference type="ARBA" id="ARBA00022448"/>
    </source>
</evidence>
<evidence type="ECO:0000256" key="11">
    <source>
        <dbReference type="ARBA" id="ARBA00023329"/>
    </source>
</evidence>
<dbReference type="Pfam" id="PF04053">
    <property type="entry name" value="B-prop_COPA_B_2nd"/>
    <property type="match status" value="1"/>
</dbReference>
<reference evidence="17" key="1">
    <citation type="journal article" date="2022" name="IScience">
        <title>Evolution of zygomycete secretomes and the origins of terrestrial fungal ecologies.</title>
        <authorList>
            <person name="Chang Y."/>
            <person name="Wang Y."/>
            <person name="Mondo S."/>
            <person name="Ahrendt S."/>
            <person name="Andreopoulos W."/>
            <person name="Barry K."/>
            <person name="Beard J."/>
            <person name="Benny G.L."/>
            <person name="Blankenship S."/>
            <person name="Bonito G."/>
            <person name="Cuomo C."/>
            <person name="Desiro A."/>
            <person name="Gervers K.A."/>
            <person name="Hundley H."/>
            <person name="Kuo A."/>
            <person name="LaButti K."/>
            <person name="Lang B.F."/>
            <person name="Lipzen A."/>
            <person name="O'Donnell K."/>
            <person name="Pangilinan J."/>
            <person name="Reynolds N."/>
            <person name="Sandor L."/>
            <person name="Smith M.E."/>
            <person name="Tsang A."/>
            <person name="Grigoriev I.V."/>
            <person name="Stajich J.E."/>
            <person name="Spatafora J.W."/>
        </authorList>
    </citation>
    <scope>NUCLEOTIDE SEQUENCE</scope>
    <source>
        <strain evidence="17">RSA 2281</strain>
    </source>
</reference>
<keyword evidence="4 12" id="KW-0963">Cytoplasm</keyword>
<dbReference type="SMART" id="SM00320">
    <property type="entry name" value="WD40"/>
    <property type="match status" value="6"/>
</dbReference>
<evidence type="ECO:0000256" key="4">
    <source>
        <dbReference type="ARBA" id="ARBA00022490"/>
    </source>
</evidence>
<feature type="domain" description="COPA/B second beta-propeller" evidence="15">
    <location>
        <begin position="319"/>
        <end position="579"/>
    </location>
</feature>
<dbReference type="SUPFAM" id="SSF63829">
    <property type="entry name" value="Calcium-dependent phosphotriesterase"/>
    <property type="match status" value="1"/>
</dbReference>
<evidence type="ECO:0000256" key="13">
    <source>
        <dbReference type="PROSITE-ProRule" id="PRU00221"/>
    </source>
</evidence>
<feature type="repeat" description="WD" evidence="13">
    <location>
        <begin position="225"/>
        <end position="266"/>
    </location>
</feature>
<dbReference type="InterPro" id="IPR006692">
    <property type="entry name" value="Beta-prop_COPA/B_2nd"/>
</dbReference>
<dbReference type="PANTHER" id="PTHR19876">
    <property type="entry name" value="COATOMER"/>
    <property type="match status" value="1"/>
</dbReference>
<dbReference type="EMBL" id="JAIXMP010000014">
    <property type="protein sequence ID" value="KAI9262330.1"/>
    <property type="molecule type" value="Genomic_DNA"/>
</dbReference>
<evidence type="ECO:0000256" key="5">
    <source>
        <dbReference type="ARBA" id="ARBA00022574"/>
    </source>
</evidence>
<feature type="domain" description="COPA/B TPR" evidence="16">
    <location>
        <begin position="596"/>
        <end position="776"/>
    </location>
</feature>
<dbReference type="Pfam" id="PF23953">
    <property type="entry name" value="TPR_COPA_B"/>
    <property type="match status" value="1"/>
</dbReference>
<keyword evidence="9 12" id="KW-0333">Golgi apparatus</keyword>
<name>A0AAD5JZP8_9FUNG</name>
<evidence type="ECO:0000256" key="2">
    <source>
        <dbReference type="ARBA" id="ARBA00010844"/>
    </source>
</evidence>
<dbReference type="Proteomes" id="UP001209540">
    <property type="component" value="Unassembled WGS sequence"/>
</dbReference>
<keyword evidence="7 12" id="KW-0931">ER-Golgi transport</keyword>
<dbReference type="InterPro" id="IPR020472">
    <property type="entry name" value="WD40_PAC1"/>
</dbReference>
<dbReference type="InterPro" id="IPR056176">
    <property type="entry name" value="TPR_COPA_B"/>
</dbReference>
<dbReference type="Gene3D" id="2.130.10.10">
    <property type="entry name" value="YVTN repeat-like/Quinoprotein amine dehydrogenase"/>
    <property type="match status" value="1"/>
</dbReference>
<dbReference type="CDD" id="cd00200">
    <property type="entry name" value="WD40"/>
    <property type="match status" value="1"/>
</dbReference>
<evidence type="ECO:0000259" key="16">
    <source>
        <dbReference type="Pfam" id="PF23953"/>
    </source>
</evidence>
<dbReference type="GO" id="GO:0006890">
    <property type="term" value="P:retrograde vesicle-mediated transport, Golgi to endoplasmic reticulum"/>
    <property type="evidence" value="ECO:0007669"/>
    <property type="project" value="TreeGrafter"/>
</dbReference>
<dbReference type="Gene3D" id="1.25.40.470">
    <property type="match status" value="1"/>
</dbReference>
<keyword evidence="10 12" id="KW-0472">Membrane</keyword>
<evidence type="ECO:0000256" key="12">
    <source>
        <dbReference type="PIRNR" id="PIRNR005567"/>
    </source>
</evidence>
<gene>
    <name evidence="17" type="ORF">BDA99DRAFT_510871</name>
</gene>
<dbReference type="SUPFAM" id="SSF50978">
    <property type="entry name" value="WD40 repeat-like"/>
    <property type="match status" value="1"/>
</dbReference>
<feature type="repeat" description="WD" evidence="13">
    <location>
        <begin position="138"/>
        <end position="172"/>
    </location>
</feature>
<dbReference type="GO" id="GO:0006891">
    <property type="term" value="P:intra-Golgi vesicle-mediated transport"/>
    <property type="evidence" value="ECO:0007669"/>
    <property type="project" value="TreeGrafter"/>
</dbReference>
<evidence type="ECO:0000256" key="9">
    <source>
        <dbReference type="ARBA" id="ARBA00023034"/>
    </source>
</evidence>
<evidence type="ECO:0000313" key="18">
    <source>
        <dbReference type="Proteomes" id="UP001209540"/>
    </source>
</evidence>
<feature type="region of interest" description="Disordered" evidence="14">
    <location>
        <begin position="805"/>
        <end position="826"/>
    </location>
</feature>
<comment type="function">
    <text evidence="12">The coatomer is a cytosolic protein complex that binds to dilysine motifs and reversibly associates with Golgi non-clathrin-coated vesicles, which further mediate biosynthetic protein transport from the ER, via the Golgi up to the trans Golgi network. Coatomer complex is required for budding from Golgi membranes, and is essential for the retrograde Golgi-to-ER transport of dilysine-tagged proteins.</text>
</comment>
<dbReference type="PANTHER" id="PTHR19876:SF2">
    <property type="entry name" value="COATOMER SUBUNIT BETA"/>
    <property type="match status" value="1"/>
</dbReference>
<comment type="subcellular location">
    <subcellularLocation>
        <location evidence="1 12">Cytoplasmic vesicle</location>
        <location evidence="1 12">COPI-coated vesicle membrane</location>
        <topology evidence="1 12">Peripheral membrane protein</topology>
        <orientation evidence="1 12">Cytoplasmic side</orientation>
    </subcellularLocation>
    <subcellularLocation>
        <location evidence="12">Golgi apparatus membrane</location>
        <topology evidence="12">Peripheral membrane protein</topology>
        <orientation evidence="12">Cytoplasmic side</orientation>
    </subcellularLocation>
    <text evidence="12">The coatomer is cytoplasmic or polymerized on the cytoplasmic side of the Golgi, as well as on the vesicles/buds originating from it.</text>
</comment>
<accession>A0AAD5JZP8</accession>
<evidence type="ECO:0000256" key="8">
    <source>
        <dbReference type="ARBA" id="ARBA00022927"/>
    </source>
</evidence>
<dbReference type="GO" id="GO:0030126">
    <property type="term" value="C:COPI vesicle coat"/>
    <property type="evidence" value="ECO:0007669"/>
    <property type="project" value="TreeGrafter"/>
</dbReference>
<dbReference type="PROSITE" id="PS50082">
    <property type="entry name" value="WD_REPEATS_2"/>
    <property type="match status" value="4"/>
</dbReference>
<dbReference type="PROSITE" id="PS50294">
    <property type="entry name" value="WD_REPEATS_REGION"/>
    <property type="match status" value="4"/>
</dbReference>
<dbReference type="Pfam" id="PF00400">
    <property type="entry name" value="WD40"/>
    <property type="match status" value="5"/>
</dbReference>
<dbReference type="InterPro" id="IPR036322">
    <property type="entry name" value="WD40_repeat_dom_sf"/>
</dbReference>
<evidence type="ECO:0000313" key="17">
    <source>
        <dbReference type="EMBL" id="KAI9262330.1"/>
    </source>
</evidence>
<keyword evidence="8 12" id="KW-0653">Protein transport</keyword>
<sequence length="826" mass="92371">MGMRIDIKRKLLSRSDRVKSVDLHPTEPWVLASLYNGHVYIYNYETQALVKTFEVTETPVRAAKFIARKNWIVTGSDDSQIRIFNYNTHEKVASFEGHPDYIRCLAVHPTQPLVLSGSDDMTIRLWDWEKGWKCVQIFEGHSHFVMHLTFNPKDSNTFASAGLDGVIKVWSLGSNVPNFTLEGHEKGVNYVDYYHGGDKPYLISCADDNLVKVWDYQNKNCVQTLEGHSQNVNFASFHPELPIIMSGSEDGTVRIWNSDTYRLENSLNYGLERAWCIAYQKGGNNVALGFDEGSVVLKLGREEPAVSMDTSGKIIWAKHSEIQTANVKTGVDANAKDGERLALPTKDLGSCEVYPQTLQHSPNGRFVVVCGDGEYIIYTALAWRNKSFGSGVGFAWAADSKAYAVRESTSRVKIFVNFRERTGLLPKLGYSAEGIFGGPLLGVKSNGFLNFYDWETGSVVRRIDVEAKNVFWSDAGDLVAIVCEESFYILRYNAQAYSQFIESGGDPGLEGVEEAFEFENDISESARTGTWAGDCFIYTNSANRLNYLVGNETYTISHFDKPMYLLGYSPRDNLVYLADRDVNVYSYALSLTVIKYQTAVLRNDLETAASLLPDIPSDQRGRIARFLEAQDLKELALEVSTDSEQKFDLAIQLGKLDIATEIARELDSEARWRNLSDVALSSWKFDLAEECLQKAKDLSGLLLFYTASGNRTGVREVADQALAQGKSNIAFSALFELGAIEEVIELLIKTERLPEAAMLARTYAPDKMSSIVKLWKADLEKKNRKKTAESLADPAEYANLFNEIQTTDNTTENQKEATLVDTSAPA</sequence>
<evidence type="ECO:0000259" key="15">
    <source>
        <dbReference type="Pfam" id="PF04053"/>
    </source>
</evidence>
<evidence type="ECO:0000256" key="10">
    <source>
        <dbReference type="ARBA" id="ARBA00023136"/>
    </source>
</evidence>
<evidence type="ECO:0000256" key="1">
    <source>
        <dbReference type="ARBA" id="ARBA00004347"/>
    </source>
</evidence>
<keyword evidence="6" id="KW-0677">Repeat</keyword>
<dbReference type="InterPro" id="IPR015943">
    <property type="entry name" value="WD40/YVTN_repeat-like_dom_sf"/>
</dbReference>
<organism evidence="17 18">
    <name type="scientific">Phascolomyces articulosus</name>
    <dbReference type="NCBI Taxonomy" id="60185"/>
    <lineage>
        <taxon>Eukaryota</taxon>
        <taxon>Fungi</taxon>
        <taxon>Fungi incertae sedis</taxon>
        <taxon>Mucoromycota</taxon>
        <taxon>Mucoromycotina</taxon>
        <taxon>Mucoromycetes</taxon>
        <taxon>Mucorales</taxon>
        <taxon>Lichtheimiaceae</taxon>
        <taxon>Phascolomyces</taxon>
    </lineage>
</organism>
<dbReference type="InterPro" id="IPR001680">
    <property type="entry name" value="WD40_rpt"/>
</dbReference>
<keyword evidence="5 13" id="KW-0853">WD repeat</keyword>
<keyword evidence="18" id="KW-1185">Reference proteome</keyword>
<dbReference type="CDD" id="cd22947">
    <property type="entry name" value="Coatomer_WDAD_beta-like"/>
    <property type="match status" value="1"/>
</dbReference>
<evidence type="ECO:0000256" key="7">
    <source>
        <dbReference type="ARBA" id="ARBA00022892"/>
    </source>
</evidence>
<comment type="subunit">
    <text evidence="12">Oligomeric complex that consists of at least the alpha, beta, beta', gamma, delta, epsilon and zeta subunits.</text>
</comment>
<dbReference type="GO" id="GO:0006886">
    <property type="term" value="P:intracellular protein transport"/>
    <property type="evidence" value="ECO:0007669"/>
    <property type="project" value="UniProtKB-UniRule"/>
</dbReference>
<dbReference type="AlphaFoldDB" id="A0AAD5JZP8"/>
<dbReference type="GO" id="GO:0000139">
    <property type="term" value="C:Golgi membrane"/>
    <property type="evidence" value="ECO:0007669"/>
    <property type="project" value="UniProtKB-SubCell"/>
</dbReference>
<proteinExistence type="inferred from homology"/>
<dbReference type="PIRSF" id="PIRSF005567">
    <property type="entry name" value="Coatomer_beta'_subunit"/>
    <property type="match status" value="1"/>
</dbReference>
<protein>
    <recommendedName>
        <fullName evidence="12">Coatomer subunit beta'</fullName>
    </recommendedName>
</protein>
<keyword evidence="11 12" id="KW-0968">Cytoplasmic vesicle</keyword>
<dbReference type="PRINTS" id="PR00320">
    <property type="entry name" value="GPROTEINBRPT"/>
</dbReference>
<dbReference type="GO" id="GO:0005198">
    <property type="term" value="F:structural molecule activity"/>
    <property type="evidence" value="ECO:0007669"/>
    <property type="project" value="UniProtKB-UniRule"/>
</dbReference>
<feature type="repeat" description="WD" evidence="13">
    <location>
        <begin position="95"/>
        <end position="127"/>
    </location>
</feature>
<evidence type="ECO:0000256" key="14">
    <source>
        <dbReference type="SAM" id="MobiDB-lite"/>
    </source>
</evidence>
<comment type="caution">
    <text evidence="17">The sequence shown here is derived from an EMBL/GenBank/DDBJ whole genome shotgun (WGS) entry which is preliminary data.</text>
</comment>
<reference evidence="17" key="2">
    <citation type="submission" date="2023-02" db="EMBL/GenBank/DDBJ databases">
        <authorList>
            <consortium name="DOE Joint Genome Institute"/>
            <person name="Mondo S.J."/>
            <person name="Chang Y."/>
            <person name="Wang Y."/>
            <person name="Ahrendt S."/>
            <person name="Andreopoulos W."/>
            <person name="Barry K."/>
            <person name="Beard J."/>
            <person name="Benny G.L."/>
            <person name="Blankenship S."/>
            <person name="Bonito G."/>
            <person name="Cuomo C."/>
            <person name="Desiro A."/>
            <person name="Gervers K.A."/>
            <person name="Hundley H."/>
            <person name="Kuo A."/>
            <person name="LaButti K."/>
            <person name="Lang B.F."/>
            <person name="Lipzen A."/>
            <person name="O'Donnell K."/>
            <person name="Pangilinan J."/>
            <person name="Reynolds N."/>
            <person name="Sandor L."/>
            <person name="Smith M.W."/>
            <person name="Tsang A."/>
            <person name="Grigoriev I.V."/>
            <person name="Stajich J.E."/>
            <person name="Spatafora J.W."/>
        </authorList>
    </citation>
    <scope>NUCLEOTIDE SEQUENCE</scope>
    <source>
        <strain evidence="17">RSA 2281</strain>
    </source>
</reference>
<evidence type="ECO:0000256" key="6">
    <source>
        <dbReference type="ARBA" id="ARBA00022737"/>
    </source>
</evidence>
<comment type="similarity">
    <text evidence="2 12">Belongs to the WD repeat COPB2 family.</text>
</comment>
<dbReference type="FunFam" id="1.25.40.470:FF:000001">
    <property type="entry name" value="Coatomer subunit beta"/>
    <property type="match status" value="1"/>
</dbReference>
<dbReference type="InterPro" id="IPR050844">
    <property type="entry name" value="Coatomer_complex_subunit"/>
</dbReference>